<dbReference type="InterPro" id="IPR015168">
    <property type="entry name" value="SsuA/THI5"/>
</dbReference>
<protein>
    <recommendedName>
        <fullName evidence="2">SsuA/THI5-like domain-containing protein</fullName>
    </recommendedName>
</protein>
<dbReference type="SUPFAM" id="SSF53850">
    <property type="entry name" value="Periplasmic binding protein-like II"/>
    <property type="match status" value="1"/>
</dbReference>
<dbReference type="PANTHER" id="PTHR31528:SF15">
    <property type="entry name" value="RIBOFLAVIN-BINDING PROTEIN RIBY"/>
    <property type="match status" value="1"/>
</dbReference>
<dbReference type="Proteomes" id="UP000028653">
    <property type="component" value="Unassembled WGS sequence"/>
</dbReference>
<reference evidence="3 4" key="1">
    <citation type="submission" date="2014-05" db="EMBL/GenBank/DDBJ databases">
        <title>ATOL: Assembling a taxonomically balanced genome-scale reconstruction of the evolutionary history of the Enterobacteriaceae.</title>
        <authorList>
            <person name="Plunkett G.III."/>
            <person name="Neeno-Eckwall E.C."/>
            <person name="Glasner J.D."/>
            <person name="Perna N.T."/>
        </authorList>
    </citation>
    <scope>NUCLEOTIDE SEQUENCE [LARGE SCALE GENOMIC DNA]</scope>
    <source>
        <strain evidence="3 4">ATCC 33320</strain>
    </source>
</reference>
<comment type="caution">
    <text evidence="3">The sequence shown here is derived from an EMBL/GenBank/DDBJ whole genome shotgun (WGS) entry which is preliminary data.</text>
</comment>
<dbReference type="PANTHER" id="PTHR31528">
    <property type="entry name" value="4-AMINO-5-HYDROXYMETHYL-2-METHYLPYRIMIDINE PHOSPHATE SYNTHASE THI11-RELATED"/>
    <property type="match status" value="1"/>
</dbReference>
<dbReference type="InterPro" id="IPR027939">
    <property type="entry name" value="NMT1/THI5"/>
</dbReference>
<evidence type="ECO:0000259" key="2">
    <source>
        <dbReference type="Pfam" id="PF09084"/>
    </source>
</evidence>
<gene>
    <name evidence="3" type="ORF">GBAG_2552</name>
</gene>
<name>A0A085GBF9_9ENTR</name>
<evidence type="ECO:0000313" key="3">
    <source>
        <dbReference type="EMBL" id="KFC81054.1"/>
    </source>
</evidence>
<evidence type="ECO:0000256" key="1">
    <source>
        <dbReference type="SAM" id="SignalP"/>
    </source>
</evidence>
<proteinExistence type="predicted"/>
<keyword evidence="1" id="KW-0732">Signal</keyword>
<dbReference type="AlphaFoldDB" id="A0A085GBF9"/>
<evidence type="ECO:0000313" key="4">
    <source>
        <dbReference type="Proteomes" id="UP000028653"/>
    </source>
</evidence>
<keyword evidence="4" id="KW-1185">Reference proteome</keyword>
<sequence length="328" mass="35306">MRILRLTTAVALALVSAHASALDKLKLQLDWMPNGGDKAFVFVGVQEGFYAEEGLDVTILPGRGSSDTLTKIASGAADIGTGGIASLMMAQAEGGIPVKAIMSIYSKQPDAIYSWQGSGVTDMKSLKGKTLGIPTFSASNALLPIMLQNNGVDPDSVKQIKADPGTLVPMLAQGRVDGVVVWSTNRPSIEATLTQVGKKPLELAWTDYGLDGYGLSFFASDKLINEKPDVVARFLRAAKKSIEFSLAHPDKAAADQKAMVPEADVAMLEADFNVTKPLINNEISQKDGLGQFDPVLLKHTWEWVAKSMKYPLDKVNPETLVDRRYLAK</sequence>
<feature type="chain" id="PRO_5001790959" description="SsuA/THI5-like domain-containing protein" evidence="1">
    <location>
        <begin position="22"/>
        <end position="328"/>
    </location>
</feature>
<organism evidence="3 4">
    <name type="scientific">Buttiauxella agrestis ATCC 33320</name>
    <dbReference type="NCBI Taxonomy" id="1006004"/>
    <lineage>
        <taxon>Bacteria</taxon>
        <taxon>Pseudomonadati</taxon>
        <taxon>Pseudomonadota</taxon>
        <taxon>Gammaproteobacteria</taxon>
        <taxon>Enterobacterales</taxon>
        <taxon>Enterobacteriaceae</taxon>
        <taxon>Buttiauxella</taxon>
    </lineage>
</organism>
<dbReference type="GO" id="GO:0009228">
    <property type="term" value="P:thiamine biosynthetic process"/>
    <property type="evidence" value="ECO:0007669"/>
    <property type="project" value="InterPro"/>
</dbReference>
<feature type="domain" description="SsuA/THI5-like" evidence="2">
    <location>
        <begin position="39"/>
        <end position="252"/>
    </location>
</feature>
<dbReference type="eggNOG" id="COG0715">
    <property type="taxonomic scope" value="Bacteria"/>
</dbReference>
<dbReference type="Pfam" id="PF09084">
    <property type="entry name" value="NMT1"/>
    <property type="match status" value="1"/>
</dbReference>
<dbReference type="Gene3D" id="3.40.190.10">
    <property type="entry name" value="Periplasmic binding protein-like II"/>
    <property type="match status" value="2"/>
</dbReference>
<feature type="signal peptide" evidence="1">
    <location>
        <begin position="1"/>
        <end position="21"/>
    </location>
</feature>
<dbReference type="RefSeq" id="WP_072011178.1">
    <property type="nucleotide sequence ID" value="NZ_JMPI01000033.1"/>
</dbReference>
<accession>A0A085GBF9</accession>
<dbReference type="EMBL" id="JMPI01000033">
    <property type="protein sequence ID" value="KFC81054.1"/>
    <property type="molecule type" value="Genomic_DNA"/>
</dbReference>
<dbReference type="STRING" id="1006004.GBAG_2552"/>